<feature type="domain" description="Response regulatory" evidence="4">
    <location>
        <begin position="5"/>
        <end position="120"/>
    </location>
</feature>
<dbReference type="CDD" id="cd00156">
    <property type="entry name" value="REC"/>
    <property type="match status" value="1"/>
</dbReference>
<evidence type="ECO:0000256" key="2">
    <source>
        <dbReference type="PROSITE-ProRule" id="PRU00169"/>
    </source>
</evidence>
<dbReference type="GO" id="GO:0003677">
    <property type="term" value="F:DNA binding"/>
    <property type="evidence" value="ECO:0007669"/>
    <property type="project" value="UniProtKB-KW"/>
</dbReference>
<feature type="modified residue" description="4-aspartylphosphate" evidence="2">
    <location>
        <position position="55"/>
    </location>
</feature>
<dbReference type="Pfam" id="PF00196">
    <property type="entry name" value="GerE"/>
    <property type="match status" value="1"/>
</dbReference>
<dbReference type="GO" id="GO:0006355">
    <property type="term" value="P:regulation of DNA-templated transcription"/>
    <property type="evidence" value="ECO:0007669"/>
    <property type="project" value="InterPro"/>
</dbReference>
<reference evidence="5" key="1">
    <citation type="journal article" date="2019" name="PLoS Negl. Trop. Dis.">
        <title>Revisiting the worldwide diversity of Leptospira species in the environment.</title>
        <authorList>
            <person name="Vincent A.T."/>
            <person name="Schiettekatte O."/>
            <person name="Bourhy P."/>
            <person name="Veyrier F.J."/>
            <person name="Picardeau M."/>
        </authorList>
    </citation>
    <scope>NUCLEOTIDE SEQUENCE [LARGE SCALE GENOMIC DNA]</scope>
    <source>
        <strain evidence="5">201702476</strain>
    </source>
</reference>
<dbReference type="GO" id="GO:0000160">
    <property type="term" value="P:phosphorelay signal transduction system"/>
    <property type="evidence" value="ECO:0007669"/>
    <property type="project" value="InterPro"/>
</dbReference>
<name>A0A4R9K563_9LEPT</name>
<dbReference type="SUPFAM" id="SSF46894">
    <property type="entry name" value="C-terminal effector domain of the bipartite response regulators"/>
    <property type="match status" value="1"/>
</dbReference>
<evidence type="ECO:0000256" key="1">
    <source>
        <dbReference type="ARBA" id="ARBA00023125"/>
    </source>
</evidence>
<dbReference type="InterPro" id="IPR039420">
    <property type="entry name" value="WalR-like"/>
</dbReference>
<evidence type="ECO:0000313" key="6">
    <source>
        <dbReference type="Proteomes" id="UP000297693"/>
    </source>
</evidence>
<dbReference type="PRINTS" id="PR00038">
    <property type="entry name" value="HTHLUXR"/>
</dbReference>
<keyword evidence="1 5" id="KW-0238">DNA-binding</keyword>
<sequence length="205" mass="23683">MKSKQICIIEDQDYFKELVREKLQYDPNLILTFLSSAEDFIKNGLKINYDLVYLDINLHSMNGLELMKYTSSRGLNIKYVILSTVFSDNIVFESLENGAIGYLLKSEASDLLDITHTFLNGGSVITPTIAFLVQKKFKKNQVDGYERLTERERQILEEVIKGYTADEVAKFFGLSTHTVRTQIRSIYVKLNVNNRTMLMKKLNHH</sequence>
<dbReference type="Proteomes" id="UP000297693">
    <property type="component" value="Unassembled WGS sequence"/>
</dbReference>
<dbReference type="AlphaFoldDB" id="A0A4R9K563"/>
<dbReference type="PROSITE" id="PS00622">
    <property type="entry name" value="HTH_LUXR_1"/>
    <property type="match status" value="1"/>
</dbReference>
<dbReference type="InterPro" id="IPR000792">
    <property type="entry name" value="Tscrpt_reg_LuxR_C"/>
</dbReference>
<dbReference type="InterPro" id="IPR016032">
    <property type="entry name" value="Sig_transdc_resp-reg_C-effctor"/>
</dbReference>
<feature type="domain" description="HTH luxR-type" evidence="3">
    <location>
        <begin position="141"/>
        <end position="205"/>
    </location>
</feature>
<keyword evidence="6" id="KW-1185">Reference proteome</keyword>
<keyword evidence="2" id="KW-0597">Phosphoprotein</keyword>
<dbReference type="Gene3D" id="3.40.50.2300">
    <property type="match status" value="1"/>
</dbReference>
<dbReference type="PANTHER" id="PTHR43214">
    <property type="entry name" value="TWO-COMPONENT RESPONSE REGULATOR"/>
    <property type="match status" value="1"/>
</dbReference>
<dbReference type="SMART" id="SM00421">
    <property type="entry name" value="HTH_LUXR"/>
    <property type="match status" value="1"/>
</dbReference>
<dbReference type="Pfam" id="PF00072">
    <property type="entry name" value="Response_reg"/>
    <property type="match status" value="1"/>
</dbReference>
<evidence type="ECO:0000259" key="4">
    <source>
        <dbReference type="PROSITE" id="PS50110"/>
    </source>
</evidence>
<protein>
    <submittedName>
        <fullName evidence="5">DNA-binding response regulator</fullName>
    </submittedName>
</protein>
<dbReference type="SUPFAM" id="SSF52172">
    <property type="entry name" value="CheY-like"/>
    <property type="match status" value="1"/>
</dbReference>
<dbReference type="PROSITE" id="PS50043">
    <property type="entry name" value="HTH_LUXR_2"/>
    <property type="match status" value="1"/>
</dbReference>
<dbReference type="SMART" id="SM00448">
    <property type="entry name" value="REC"/>
    <property type="match status" value="1"/>
</dbReference>
<dbReference type="InterPro" id="IPR011006">
    <property type="entry name" value="CheY-like_superfamily"/>
</dbReference>
<gene>
    <name evidence="5" type="ORF">EHQ58_05925</name>
</gene>
<dbReference type="PROSITE" id="PS50110">
    <property type="entry name" value="RESPONSE_REGULATORY"/>
    <property type="match status" value="1"/>
</dbReference>
<dbReference type="CDD" id="cd06170">
    <property type="entry name" value="LuxR_C_like"/>
    <property type="match status" value="1"/>
</dbReference>
<evidence type="ECO:0000259" key="3">
    <source>
        <dbReference type="PROSITE" id="PS50043"/>
    </source>
</evidence>
<accession>A0A4R9K563</accession>
<organism evidence="5 6">
    <name type="scientific">Leptospira ognonensis</name>
    <dbReference type="NCBI Taxonomy" id="2484945"/>
    <lineage>
        <taxon>Bacteria</taxon>
        <taxon>Pseudomonadati</taxon>
        <taxon>Spirochaetota</taxon>
        <taxon>Spirochaetia</taxon>
        <taxon>Leptospirales</taxon>
        <taxon>Leptospiraceae</taxon>
        <taxon>Leptospira</taxon>
    </lineage>
</organism>
<comment type="caution">
    <text evidence="5">The sequence shown here is derived from an EMBL/GenBank/DDBJ whole genome shotgun (WGS) entry which is preliminary data.</text>
</comment>
<dbReference type="OrthoDB" id="9779069at2"/>
<dbReference type="EMBL" id="RQGD01000020">
    <property type="protein sequence ID" value="TGL61313.1"/>
    <property type="molecule type" value="Genomic_DNA"/>
</dbReference>
<dbReference type="InterPro" id="IPR001789">
    <property type="entry name" value="Sig_transdc_resp-reg_receiver"/>
</dbReference>
<evidence type="ECO:0000313" key="5">
    <source>
        <dbReference type="EMBL" id="TGL61313.1"/>
    </source>
</evidence>
<proteinExistence type="predicted"/>
<dbReference type="RefSeq" id="WP_135622953.1">
    <property type="nucleotide sequence ID" value="NZ_RQGD01000020.1"/>
</dbReference>